<dbReference type="SUPFAM" id="SSF52540">
    <property type="entry name" value="P-loop containing nucleoside triphosphate hydrolases"/>
    <property type="match status" value="1"/>
</dbReference>
<dbReference type="Pfam" id="PF12780">
    <property type="entry name" value="AAA_8"/>
    <property type="match status" value="1"/>
</dbReference>
<evidence type="ECO:0000256" key="11">
    <source>
        <dbReference type="ARBA" id="ARBA00023212"/>
    </source>
</evidence>
<sequence length="330" mass="37602">MLMKNHIEREVDETFPSGFEEEHGFIDPEAVAQEQQDLLAMNPDEEPVIVTFHDYVFRDPLLYGDFRNAMNESEPRFYEDLVDYMAVHALFEEVREARILKFNMDTNKGTSSLNFWRQNEFGTFRRLFGAPYSYPTHFPHASCHVMIIGVGGSGKKSTTRLSAFAAECEVFEITVARGYNETSFRDDLKRLYTMVGAEKKKTVFLFTAAQIVEEGFLELINNMLTVGQVPALFADDEKDGIVSSCRAAAEEAGYSASKDSVWAYFLRTSAENLHVSLCMSPSGDALRNRCRSFPGLIGSTYIDWVFPWPQQALSRWLLSSSQNIKWYVDL</sequence>
<gene>
    <name evidence="14" type="ORF">CCAP1982_LOCUS2883</name>
</gene>
<dbReference type="PANTHER" id="PTHR22878">
    <property type="entry name" value="DYNEIN HEAVY CHAIN 6, AXONEMAL-LIKE-RELATED"/>
    <property type="match status" value="1"/>
</dbReference>
<keyword evidence="7" id="KW-0243">Dynein</keyword>
<dbReference type="GO" id="GO:0045505">
    <property type="term" value="F:dynein intermediate chain binding"/>
    <property type="evidence" value="ECO:0007669"/>
    <property type="project" value="InterPro"/>
</dbReference>
<protein>
    <submittedName>
        <fullName evidence="14">(Mediterranean fruit fly) hypothetical protein</fullName>
    </submittedName>
</protein>
<keyword evidence="5" id="KW-0547">Nucleotide-binding</keyword>
<accession>A0A811U839</accession>
<evidence type="ECO:0000256" key="5">
    <source>
        <dbReference type="ARBA" id="ARBA00022741"/>
    </source>
</evidence>
<keyword evidence="15" id="KW-1185">Reference proteome</keyword>
<organism evidence="14 15">
    <name type="scientific">Ceratitis capitata</name>
    <name type="common">Mediterranean fruit fly</name>
    <name type="synonym">Tephritis capitata</name>
    <dbReference type="NCBI Taxonomy" id="7213"/>
    <lineage>
        <taxon>Eukaryota</taxon>
        <taxon>Metazoa</taxon>
        <taxon>Ecdysozoa</taxon>
        <taxon>Arthropoda</taxon>
        <taxon>Hexapoda</taxon>
        <taxon>Insecta</taxon>
        <taxon>Pterygota</taxon>
        <taxon>Neoptera</taxon>
        <taxon>Endopterygota</taxon>
        <taxon>Diptera</taxon>
        <taxon>Brachycera</taxon>
        <taxon>Muscomorpha</taxon>
        <taxon>Tephritoidea</taxon>
        <taxon>Tephritidae</taxon>
        <taxon>Ceratitis</taxon>
        <taxon>Ceratitis</taxon>
    </lineage>
</organism>
<keyword evidence="4" id="KW-0493">Microtubule</keyword>
<keyword evidence="12" id="KW-0966">Cell projection</keyword>
<dbReference type="GO" id="GO:0005524">
    <property type="term" value="F:ATP binding"/>
    <property type="evidence" value="ECO:0007669"/>
    <property type="project" value="UniProtKB-KW"/>
</dbReference>
<evidence type="ECO:0000256" key="9">
    <source>
        <dbReference type="ARBA" id="ARBA00023069"/>
    </source>
</evidence>
<dbReference type="GO" id="GO:0005874">
    <property type="term" value="C:microtubule"/>
    <property type="evidence" value="ECO:0007669"/>
    <property type="project" value="UniProtKB-KW"/>
</dbReference>
<dbReference type="Gene3D" id="3.40.50.300">
    <property type="entry name" value="P-loop containing nucleotide triphosphate hydrolases"/>
    <property type="match status" value="1"/>
</dbReference>
<comment type="similarity">
    <text evidence="2">Belongs to the dynein heavy chain family.</text>
</comment>
<proteinExistence type="inferred from homology"/>
<dbReference type="AlphaFoldDB" id="A0A811U839"/>
<dbReference type="InterPro" id="IPR027417">
    <property type="entry name" value="P-loop_NTPase"/>
</dbReference>
<dbReference type="GO" id="GO:0051959">
    <property type="term" value="F:dynein light intermediate chain binding"/>
    <property type="evidence" value="ECO:0007669"/>
    <property type="project" value="InterPro"/>
</dbReference>
<evidence type="ECO:0000256" key="3">
    <source>
        <dbReference type="ARBA" id="ARBA00022490"/>
    </source>
</evidence>
<comment type="subcellular location">
    <subcellularLocation>
        <location evidence="1">Cytoplasm</location>
        <location evidence="1">Cytoskeleton</location>
        <location evidence="1">Cilium axoneme</location>
    </subcellularLocation>
</comment>
<evidence type="ECO:0000256" key="7">
    <source>
        <dbReference type="ARBA" id="ARBA00023017"/>
    </source>
</evidence>
<keyword evidence="11" id="KW-0206">Cytoskeleton</keyword>
<evidence type="ECO:0000256" key="12">
    <source>
        <dbReference type="ARBA" id="ARBA00023273"/>
    </source>
</evidence>
<evidence type="ECO:0000313" key="14">
    <source>
        <dbReference type="EMBL" id="CAD6994117.1"/>
    </source>
</evidence>
<dbReference type="FunFam" id="3.40.50.300:FF:002141">
    <property type="entry name" value="Dynein heavy chain"/>
    <property type="match status" value="1"/>
</dbReference>
<evidence type="ECO:0000256" key="1">
    <source>
        <dbReference type="ARBA" id="ARBA00004430"/>
    </source>
</evidence>
<dbReference type="InterPro" id="IPR026983">
    <property type="entry name" value="DHC"/>
</dbReference>
<evidence type="ECO:0000256" key="10">
    <source>
        <dbReference type="ARBA" id="ARBA00023175"/>
    </source>
</evidence>
<dbReference type="EMBL" id="CAJHJT010000001">
    <property type="protein sequence ID" value="CAD6994117.1"/>
    <property type="molecule type" value="Genomic_DNA"/>
</dbReference>
<keyword evidence="8" id="KW-0175">Coiled coil</keyword>
<dbReference type="GO" id="GO:0007018">
    <property type="term" value="P:microtubule-based movement"/>
    <property type="evidence" value="ECO:0007669"/>
    <property type="project" value="InterPro"/>
</dbReference>
<dbReference type="InterPro" id="IPR024317">
    <property type="entry name" value="Dynein_heavy_chain_D4_dom"/>
</dbReference>
<evidence type="ECO:0000256" key="2">
    <source>
        <dbReference type="ARBA" id="ARBA00008887"/>
    </source>
</evidence>
<evidence type="ECO:0000256" key="6">
    <source>
        <dbReference type="ARBA" id="ARBA00022840"/>
    </source>
</evidence>
<dbReference type="GO" id="GO:0030286">
    <property type="term" value="C:dynein complex"/>
    <property type="evidence" value="ECO:0007669"/>
    <property type="project" value="UniProtKB-KW"/>
</dbReference>
<keyword evidence="6" id="KW-0067">ATP-binding</keyword>
<dbReference type="PANTHER" id="PTHR22878:SF63">
    <property type="entry name" value="DYNEIN AXONEMAL HEAVY CHAIN 10"/>
    <property type="match status" value="1"/>
</dbReference>
<name>A0A811U839_CERCA</name>
<reference evidence="14" key="1">
    <citation type="submission" date="2020-11" db="EMBL/GenBank/DDBJ databases">
        <authorList>
            <person name="Whitehead M."/>
        </authorList>
    </citation>
    <scope>NUCLEOTIDE SEQUENCE</scope>
    <source>
        <strain evidence="14">EGII</strain>
    </source>
</reference>
<evidence type="ECO:0000256" key="4">
    <source>
        <dbReference type="ARBA" id="ARBA00022701"/>
    </source>
</evidence>
<evidence type="ECO:0000313" key="15">
    <source>
        <dbReference type="Proteomes" id="UP000606786"/>
    </source>
</evidence>
<keyword evidence="3" id="KW-0963">Cytoplasm</keyword>
<evidence type="ECO:0000256" key="8">
    <source>
        <dbReference type="ARBA" id="ARBA00023054"/>
    </source>
</evidence>
<dbReference type="GO" id="GO:0005930">
    <property type="term" value="C:axoneme"/>
    <property type="evidence" value="ECO:0007669"/>
    <property type="project" value="UniProtKB-SubCell"/>
</dbReference>
<feature type="domain" description="Dynein heavy chain AAA module D4" evidence="13">
    <location>
        <begin position="142"/>
        <end position="314"/>
    </location>
</feature>
<keyword evidence="10" id="KW-0505">Motor protein</keyword>
<dbReference type="Proteomes" id="UP000606786">
    <property type="component" value="Unassembled WGS sequence"/>
</dbReference>
<evidence type="ECO:0000259" key="13">
    <source>
        <dbReference type="Pfam" id="PF12780"/>
    </source>
</evidence>
<keyword evidence="9" id="KW-0969">Cilium</keyword>
<comment type="caution">
    <text evidence="14">The sequence shown here is derived from an EMBL/GenBank/DDBJ whole genome shotgun (WGS) entry which is preliminary data.</text>
</comment>